<feature type="compositionally biased region" description="Basic and acidic residues" evidence="1">
    <location>
        <begin position="210"/>
        <end position="219"/>
    </location>
</feature>
<evidence type="ECO:0000313" key="2">
    <source>
        <dbReference type="EMBL" id="KAL0133200.1"/>
    </source>
</evidence>
<dbReference type="Proteomes" id="UP001430953">
    <property type="component" value="Unassembled WGS sequence"/>
</dbReference>
<protein>
    <submittedName>
        <fullName evidence="2">Uncharacterized protein</fullName>
    </submittedName>
</protein>
<accession>A0AAW2H0V3</accession>
<keyword evidence="3" id="KW-1185">Reference proteome</keyword>
<evidence type="ECO:0000256" key="1">
    <source>
        <dbReference type="SAM" id="MobiDB-lite"/>
    </source>
</evidence>
<feature type="compositionally biased region" description="Basic residues" evidence="1">
    <location>
        <begin position="197"/>
        <end position="209"/>
    </location>
</feature>
<comment type="caution">
    <text evidence="2">The sequence shown here is derived from an EMBL/GenBank/DDBJ whole genome shotgun (WGS) entry which is preliminary data.</text>
</comment>
<feature type="region of interest" description="Disordered" evidence="1">
    <location>
        <begin position="197"/>
        <end position="227"/>
    </location>
</feature>
<name>A0AAW2H0V3_9HYME</name>
<reference evidence="2 3" key="1">
    <citation type="submission" date="2023-03" db="EMBL/GenBank/DDBJ databases">
        <title>High recombination rates correlate with genetic variation in Cardiocondyla obscurior ants.</title>
        <authorList>
            <person name="Errbii M."/>
        </authorList>
    </citation>
    <scope>NUCLEOTIDE SEQUENCE [LARGE SCALE GENOMIC DNA]</scope>
    <source>
        <strain evidence="2">Alpha-2009</strain>
        <tissue evidence="2">Whole body</tissue>
    </source>
</reference>
<evidence type="ECO:0000313" key="3">
    <source>
        <dbReference type="Proteomes" id="UP001430953"/>
    </source>
</evidence>
<dbReference type="AlphaFoldDB" id="A0AAW2H0V3"/>
<sequence length="227" mass="25823">MLAELDRVLRRISAIRDSSKNSPRNIGDGNINRTYVDTYERRPSSARGRSISLSSLRGHRVATTPLRRTHVAVVAGGEVSVEVADVASGLQGVASEEKRLSLAYRLRRGHMTQEFARRFDGSKEKEKPEWLSVACQATKSRPENWSILRAQSLRVSWSGGASRCAWEEERQASGVREVEQRRRVVRRAFLVKSRYNNRQRRSAVTRRKREFAVDSEQIREPPGGPPR</sequence>
<gene>
    <name evidence="2" type="ORF">PUN28_000751</name>
</gene>
<dbReference type="EMBL" id="JADYXP020000001">
    <property type="protein sequence ID" value="KAL0133200.1"/>
    <property type="molecule type" value="Genomic_DNA"/>
</dbReference>
<organism evidence="2 3">
    <name type="scientific">Cardiocondyla obscurior</name>
    <dbReference type="NCBI Taxonomy" id="286306"/>
    <lineage>
        <taxon>Eukaryota</taxon>
        <taxon>Metazoa</taxon>
        <taxon>Ecdysozoa</taxon>
        <taxon>Arthropoda</taxon>
        <taxon>Hexapoda</taxon>
        <taxon>Insecta</taxon>
        <taxon>Pterygota</taxon>
        <taxon>Neoptera</taxon>
        <taxon>Endopterygota</taxon>
        <taxon>Hymenoptera</taxon>
        <taxon>Apocrita</taxon>
        <taxon>Aculeata</taxon>
        <taxon>Formicoidea</taxon>
        <taxon>Formicidae</taxon>
        <taxon>Myrmicinae</taxon>
        <taxon>Cardiocondyla</taxon>
    </lineage>
</organism>
<proteinExistence type="predicted"/>